<dbReference type="EMBL" id="JAPQKH010000003">
    <property type="protein sequence ID" value="KAJ5108087.1"/>
    <property type="molecule type" value="Genomic_DNA"/>
</dbReference>
<feature type="compositionally biased region" description="Polar residues" evidence="1">
    <location>
        <begin position="210"/>
        <end position="227"/>
    </location>
</feature>
<evidence type="ECO:0000259" key="2">
    <source>
        <dbReference type="Pfam" id="PF13298"/>
    </source>
</evidence>
<dbReference type="Pfam" id="PF13298">
    <property type="entry name" value="LigD_N"/>
    <property type="match status" value="1"/>
</dbReference>
<dbReference type="PANTHER" id="PTHR39465">
    <property type="entry name" value="DNA LIGASE D, 3'-PHOSPHOESTERASE DOMAIN"/>
    <property type="match status" value="1"/>
</dbReference>
<keyword evidence="4" id="KW-1185">Reference proteome</keyword>
<gene>
    <name evidence="3" type="ORF">N7456_004762</name>
</gene>
<dbReference type="InterPro" id="IPR014144">
    <property type="entry name" value="LigD_PE_domain"/>
</dbReference>
<dbReference type="AlphaFoldDB" id="A0A9W9FX68"/>
<organism evidence="3 4">
    <name type="scientific">Penicillium angulare</name>
    <dbReference type="NCBI Taxonomy" id="116970"/>
    <lineage>
        <taxon>Eukaryota</taxon>
        <taxon>Fungi</taxon>
        <taxon>Dikarya</taxon>
        <taxon>Ascomycota</taxon>
        <taxon>Pezizomycotina</taxon>
        <taxon>Eurotiomycetes</taxon>
        <taxon>Eurotiomycetidae</taxon>
        <taxon>Eurotiales</taxon>
        <taxon>Aspergillaceae</taxon>
        <taxon>Penicillium</taxon>
    </lineage>
</organism>
<protein>
    <recommendedName>
        <fullName evidence="2">DNA ligase D 3'-phosphoesterase domain-containing protein</fullName>
    </recommendedName>
</protein>
<reference evidence="3" key="1">
    <citation type="submission" date="2022-11" db="EMBL/GenBank/DDBJ databases">
        <authorList>
            <person name="Petersen C."/>
        </authorList>
    </citation>
    <scope>NUCLEOTIDE SEQUENCE</scope>
    <source>
        <strain evidence="3">IBT 30069</strain>
    </source>
</reference>
<reference evidence="3" key="2">
    <citation type="journal article" date="2023" name="IMA Fungus">
        <title>Comparative genomic study of the Penicillium genus elucidates a diverse pangenome and 15 lateral gene transfer events.</title>
        <authorList>
            <person name="Petersen C."/>
            <person name="Sorensen T."/>
            <person name="Nielsen M.R."/>
            <person name="Sondergaard T.E."/>
            <person name="Sorensen J.L."/>
            <person name="Fitzpatrick D.A."/>
            <person name="Frisvad J.C."/>
            <person name="Nielsen K.L."/>
        </authorList>
    </citation>
    <scope>NUCLEOTIDE SEQUENCE</scope>
    <source>
        <strain evidence="3">IBT 30069</strain>
    </source>
</reference>
<feature type="region of interest" description="Disordered" evidence="1">
    <location>
        <begin position="196"/>
        <end position="227"/>
    </location>
</feature>
<evidence type="ECO:0000256" key="1">
    <source>
        <dbReference type="SAM" id="MobiDB-lite"/>
    </source>
</evidence>
<comment type="caution">
    <text evidence="3">The sequence shown here is derived from an EMBL/GenBank/DDBJ whole genome shotgun (WGS) entry which is preliminary data.</text>
</comment>
<evidence type="ECO:0000313" key="4">
    <source>
        <dbReference type="Proteomes" id="UP001149165"/>
    </source>
</evidence>
<feature type="compositionally biased region" description="Low complexity" evidence="1">
    <location>
        <begin position="280"/>
        <end position="289"/>
    </location>
</feature>
<dbReference type="OrthoDB" id="2588098at2759"/>
<dbReference type="Proteomes" id="UP001149165">
    <property type="component" value="Unassembled WGS sequence"/>
</dbReference>
<dbReference type="PANTHER" id="PTHR39465:SF1">
    <property type="entry name" value="DNA LIGASE D 3'-PHOSPHOESTERASE DOMAIN-CONTAINING PROTEIN"/>
    <property type="match status" value="1"/>
</dbReference>
<proteinExistence type="predicted"/>
<sequence length="420" mass="47901">MKRAISTEDEDSSIRMLEKPQPGQILHSLKKSVSPPHINRTLTSETKNECNLAKIEAGETKVTNHLEIFSSRFEEITRPIPGSSTSTPRLLIPKWMDLYRRNEHAEGRHFVIHQHDHPVAGPHYDLRLQFSETSSVSWSIMYGLPGDPNSQRLNRNATETRVHCLWNHLVETASSKTGSMIIWDTGEYEILPYDADQSQPETDDSRSEVSDSPSCPQEDTSETSKLQQAFSNCKIRLRLHGTRLPKNYTIILRMDKTTNYKRPLRTGPKRRRKTPASKQSISRTPSTSESESEIAESSEAMNMEATHSDNETDIRIQKNNAYPGSVNTIGSIHQRRWFLSLDRQNSGFELGSPKGQSASKKRVWVRRFGRHDILHGFEPFHVRGPDVERSVVTGRLGQDVLDDERVEGFISRKGWRAVLH</sequence>
<feature type="region of interest" description="Disordered" evidence="1">
    <location>
        <begin position="259"/>
        <end position="308"/>
    </location>
</feature>
<accession>A0A9W9FX68</accession>
<feature type="compositionally biased region" description="Basic residues" evidence="1">
    <location>
        <begin position="262"/>
        <end position="275"/>
    </location>
</feature>
<feature type="domain" description="DNA ligase D 3'-phosphoesterase" evidence="2">
    <location>
        <begin position="113"/>
        <end position="251"/>
    </location>
</feature>
<evidence type="ECO:0000313" key="3">
    <source>
        <dbReference type="EMBL" id="KAJ5108087.1"/>
    </source>
</evidence>
<name>A0A9W9FX68_9EURO</name>